<dbReference type="InterPro" id="IPR039431">
    <property type="entry name" value="Vta1/CALS_N"/>
</dbReference>
<dbReference type="GO" id="GO:0010008">
    <property type="term" value="C:endosome membrane"/>
    <property type="evidence" value="ECO:0007669"/>
    <property type="project" value="UniProtKB-SubCell"/>
</dbReference>
<dbReference type="GO" id="GO:0032511">
    <property type="term" value="P:late endosome to vacuole transport via multivesicular body sorting pathway"/>
    <property type="evidence" value="ECO:0007669"/>
    <property type="project" value="InterPro"/>
</dbReference>
<comment type="subcellular location">
    <subcellularLocation>
        <location evidence="2">Cytoplasm</location>
    </subcellularLocation>
    <subcellularLocation>
        <location evidence="1">Endosome membrane</location>
        <topology evidence="1">Peripheral membrane protein</topology>
    </subcellularLocation>
</comment>
<keyword evidence="5" id="KW-0963">Cytoplasm</keyword>
<evidence type="ECO:0000256" key="5">
    <source>
        <dbReference type="ARBA" id="ARBA00022490"/>
    </source>
</evidence>
<feature type="region of interest" description="Disordered" evidence="9">
    <location>
        <begin position="39"/>
        <end position="62"/>
    </location>
</feature>
<keyword evidence="8" id="KW-0472">Membrane</keyword>
<feature type="domain" description="Vta1 C-terminal" evidence="11">
    <location>
        <begin position="522"/>
        <end position="558"/>
    </location>
</feature>
<feature type="region of interest" description="Disordered" evidence="9">
    <location>
        <begin position="234"/>
        <end position="253"/>
    </location>
</feature>
<gene>
    <name evidence="12" type="ORF">ZEAMMB73_Zm00001d045870</name>
</gene>
<accession>A0A1D6NZK8</accession>
<feature type="compositionally biased region" description="Low complexity" evidence="9">
    <location>
        <begin position="352"/>
        <end position="369"/>
    </location>
</feature>
<dbReference type="PANTHER" id="PTHR46009:SF1">
    <property type="entry name" value="VACUOLAR PROTEIN SORTING-ASSOCIATED PROTEIN VTA1 HOMOLOG"/>
    <property type="match status" value="1"/>
</dbReference>
<dbReference type="PaxDb" id="4577-GRMZM2G047178_P01"/>
<evidence type="ECO:0000256" key="9">
    <source>
        <dbReference type="SAM" id="MobiDB-lite"/>
    </source>
</evidence>
<evidence type="ECO:0000259" key="11">
    <source>
        <dbReference type="Pfam" id="PF18097"/>
    </source>
</evidence>
<protein>
    <submittedName>
        <fullName evidence="12">LYST-interacting protein 5-like protein</fullName>
    </submittedName>
</protein>
<dbReference type="InterPro" id="IPR044538">
    <property type="entry name" value="Vta1-like"/>
</dbReference>
<dbReference type="Pfam" id="PF18097">
    <property type="entry name" value="Vta1_C"/>
    <property type="match status" value="1"/>
</dbReference>
<dbReference type="Pfam" id="PF04652">
    <property type="entry name" value="Vta1"/>
    <property type="match status" value="1"/>
</dbReference>
<evidence type="ECO:0000256" key="7">
    <source>
        <dbReference type="ARBA" id="ARBA00022927"/>
    </source>
</evidence>
<feature type="compositionally biased region" description="Polar residues" evidence="9">
    <location>
        <begin position="292"/>
        <end position="306"/>
    </location>
</feature>
<evidence type="ECO:0000256" key="2">
    <source>
        <dbReference type="ARBA" id="ARBA00004496"/>
    </source>
</evidence>
<dbReference type="InParanoid" id="A0A1D6NZK8"/>
<evidence type="ECO:0000256" key="8">
    <source>
        <dbReference type="ARBA" id="ARBA00023136"/>
    </source>
</evidence>
<evidence type="ECO:0000256" key="4">
    <source>
        <dbReference type="ARBA" id="ARBA00022448"/>
    </source>
</evidence>
<keyword evidence="7" id="KW-0653">Protein transport</keyword>
<organism evidence="12">
    <name type="scientific">Zea mays</name>
    <name type="common">Maize</name>
    <dbReference type="NCBI Taxonomy" id="4577"/>
    <lineage>
        <taxon>Eukaryota</taxon>
        <taxon>Viridiplantae</taxon>
        <taxon>Streptophyta</taxon>
        <taxon>Embryophyta</taxon>
        <taxon>Tracheophyta</taxon>
        <taxon>Spermatophyta</taxon>
        <taxon>Magnoliopsida</taxon>
        <taxon>Liliopsida</taxon>
        <taxon>Poales</taxon>
        <taxon>Poaceae</taxon>
        <taxon>PACMAD clade</taxon>
        <taxon>Panicoideae</taxon>
        <taxon>Andropogonodae</taxon>
        <taxon>Andropogoneae</taxon>
        <taxon>Tripsacinae</taxon>
        <taxon>Zea</taxon>
    </lineage>
</organism>
<keyword evidence="4" id="KW-0813">Transport</keyword>
<dbReference type="InterPro" id="IPR041212">
    <property type="entry name" value="Vta1_C"/>
</dbReference>
<feature type="compositionally biased region" description="Polar residues" evidence="9">
    <location>
        <begin position="262"/>
        <end position="275"/>
    </location>
</feature>
<dbReference type="FunCoup" id="A0A1D6NZK8">
    <property type="interactions" value="298"/>
</dbReference>
<proteinExistence type="inferred from homology"/>
<evidence type="ECO:0000259" key="10">
    <source>
        <dbReference type="Pfam" id="PF04652"/>
    </source>
</evidence>
<dbReference type="AlphaFoldDB" id="A0A1D6NZK8"/>
<evidence type="ECO:0000256" key="1">
    <source>
        <dbReference type="ARBA" id="ARBA00004481"/>
    </source>
</evidence>
<dbReference type="ExpressionAtlas" id="A0A1D6NZK8">
    <property type="expression patterns" value="baseline and differential"/>
</dbReference>
<comment type="similarity">
    <text evidence="3">Belongs to the VTA1 family.</text>
</comment>
<evidence type="ECO:0000256" key="3">
    <source>
        <dbReference type="ARBA" id="ARBA00007895"/>
    </source>
</evidence>
<feature type="compositionally biased region" description="Low complexity" evidence="9">
    <location>
        <begin position="324"/>
        <end position="340"/>
    </location>
</feature>
<keyword evidence="6" id="KW-0967">Endosome</keyword>
<feature type="compositionally biased region" description="Low complexity" evidence="9">
    <location>
        <begin position="39"/>
        <end position="52"/>
    </location>
</feature>
<dbReference type="IntAct" id="A0A1D6NZK8">
    <property type="interactions" value="34"/>
</dbReference>
<name>A0A1D6NZK8_MAIZE</name>
<dbReference type="InterPro" id="IPR023175">
    <property type="entry name" value="Vta1/CALS_N_sf"/>
</dbReference>
<dbReference type="SMR" id="A0A1D6NZK8"/>
<evidence type="ECO:0000313" key="12">
    <source>
        <dbReference type="EMBL" id="AQL03336.1"/>
    </source>
</evidence>
<dbReference type="PANTHER" id="PTHR46009">
    <property type="entry name" value="VACUOLAR PROTEIN SORTING-ASSOCIATED PROTEIN VTA1 HOMOLOG"/>
    <property type="match status" value="1"/>
</dbReference>
<sequence>MERWEDSVEKRVTTWGASQQNYHHDRKLLRHLLFPSRRSSSCNDSSPKSALPLSPPSSPTSGDLSRQIWAVLALGHLRPTMGSESEPAKGLLPYLQRADELQKHEPLVAYYCRLYAMEKGLRIPQKERTKTTNSILISLMNQLEKARSYIRDKKSLTLGPDDNLHLEGFALNVFAKADKQDRAGRADINTAKTFYAASIFFEILNQFGELQPDIEQKQKYAIWKAAEIRKALKEGRQPEAGPPGGGKDEAPVNTTTISQDMARSHSFSSANQGSEASPRPVNMDFSRRGSFSAVQPGNNLPPQSTEFNDHPSTQSPYSSPPPSQSQHPSPSQSYSSPSYQATDYPSSDIHKPSPNYSSSPYTSTDYPTNELHKPPSNYSPPPYTRTDHPSNDGYNPHSNDKPDVSAYPQAYQPPPYTIDPQHISQNYYSTKAPAAPYNYPNFQSYPSFQDSTSPSVPTEPTYQSSFYPATDGPAATSYTPASNSSAPTHYHSTADYSPQVTPPAAPPASQYKYDSSYQPEVEKIAEAHKAARFAVGALAFDDVSVAVDHLKRALDLLTNPSAEPR</sequence>
<dbReference type="GO" id="GO:0015031">
    <property type="term" value="P:protein transport"/>
    <property type="evidence" value="ECO:0007669"/>
    <property type="project" value="UniProtKB-KW"/>
</dbReference>
<dbReference type="Gene3D" id="1.25.40.270">
    <property type="entry name" value="Vacuolar protein sorting-associated protein vta1"/>
    <property type="match status" value="1"/>
</dbReference>
<dbReference type="Gene3D" id="1.20.5.420">
    <property type="entry name" value="Immunoglobulin FC, subunit C"/>
    <property type="match status" value="1"/>
</dbReference>
<reference evidence="12" key="1">
    <citation type="submission" date="2015-12" db="EMBL/GenBank/DDBJ databases">
        <title>Update maize B73 reference genome by single molecule sequencing technologies.</title>
        <authorList>
            <consortium name="Maize Genome Sequencing Project"/>
            <person name="Ware D."/>
        </authorList>
    </citation>
    <scope>NUCLEOTIDE SEQUENCE</scope>
    <source>
        <tissue evidence="12">Seedling</tissue>
    </source>
</reference>
<feature type="compositionally biased region" description="Polar residues" evidence="9">
    <location>
        <begin position="440"/>
        <end position="467"/>
    </location>
</feature>
<dbReference type="STRING" id="4577.A0A1D6NZK8"/>
<dbReference type="EMBL" id="CM000785">
    <property type="protein sequence ID" value="AQL03336.1"/>
    <property type="molecule type" value="Genomic_DNA"/>
</dbReference>
<feature type="region of interest" description="Disordered" evidence="9">
    <location>
        <begin position="262"/>
        <end position="514"/>
    </location>
</feature>
<feature type="domain" description="Vta1/callose synthase N-terminal" evidence="10">
    <location>
        <begin position="92"/>
        <end position="234"/>
    </location>
</feature>
<evidence type="ECO:0000256" key="6">
    <source>
        <dbReference type="ARBA" id="ARBA00022753"/>
    </source>
</evidence>
<dbReference type="eggNOG" id="KOG0917">
    <property type="taxonomic scope" value="Eukaryota"/>
</dbReference>
<feature type="compositionally biased region" description="Polar residues" evidence="9">
    <location>
        <begin position="476"/>
        <end position="499"/>
    </location>
</feature>